<dbReference type="RefSeq" id="XP_022505065.1">
    <property type="nucleotide sequence ID" value="XM_022638782.1"/>
</dbReference>
<dbReference type="InterPro" id="IPR036291">
    <property type="entry name" value="NAD(P)-bd_dom_sf"/>
</dbReference>
<evidence type="ECO:0000256" key="1">
    <source>
        <dbReference type="SAM" id="MobiDB-lite"/>
    </source>
</evidence>
<evidence type="ECO:0000313" key="3">
    <source>
        <dbReference type="Proteomes" id="UP000185904"/>
    </source>
</evidence>
<dbReference type="InterPro" id="IPR002347">
    <property type="entry name" value="SDR_fam"/>
</dbReference>
<dbReference type="PANTHER" id="PTHR38791">
    <property type="entry name" value="ZN(II)2CYS6 TRANSCRIPTION FACTOR (EUROFUNG)-RELATED-RELATED"/>
    <property type="match status" value="1"/>
</dbReference>
<keyword evidence="3" id="KW-1185">Reference proteome</keyword>
<dbReference type="OrthoDB" id="2991872at2759"/>
<dbReference type="AlphaFoldDB" id="A0A178DFR3"/>
<feature type="compositionally biased region" description="Basic residues" evidence="1">
    <location>
        <begin position="279"/>
        <end position="289"/>
    </location>
</feature>
<feature type="region of interest" description="Disordered" evidence="1">
    <location>
        <begin position="277"/>
        <end position="304"/>
    </location>
</feature>
<dbReference type="GeneID" id="34583898"/>
<evidence type="ECO:0000313" key="2">
    <source>
        <dbReference type="EMBL" id="OAL40053.1"/>
    </source>
</evidence>
<sequence length="799" mass="88575">MSFANTVLVTGSKSGIGKGLLSTYAARPNTLAIAAIRDGPDSGAARALTSLPVGSGSKIVVAKYDASSKTAAIELVDHLKSVHNITALDVVVANAGILKHFGPAKEASAETIMEHLQVNTLAPILLYQATQELLNASKQTPKFFIISSNIGSNGLQDSYPLPMIAYGMSKAAVNWAVSRIHREEDRIAVVAMQPGWVQTAMGNTAAEFAGMKAEEVPVKLEDSVSGLISVFDKADKATHSGKFWDQNGVQMPWKQQCPGYRDFFEAVHKDETLLVSHKTGPKRHKRRYTPARDVSGNAPSHLQSPSWANDDVGHPNEYELALFTPPSRNVEMESLCYFFTNYVNIPRDPSTNMFIEHILPIYLNTAPHSALAEATNAVAINITSMWMTRYVDSYHAREAYAKAVTGLKSLLQHPVESKTDETLVTVFMLEFYDSLNRRFVHLVDTGVHQQGAVALLKHRGRDGFKTPLSQRLFNAMRSRHINYALQFGKKVELDPELLADDTAVLPSAKLDLLNVQLAELLELSRDGPEAAGLSLADFYKVILERALDLERKLQAWRDALPQSWRPVSVPVSELHQSIRDAGVYEDMCDVYSSLAVSHVNNAARSSQIGTLRLITICSERLKDIGIDVDPAIEPYIGFRIQEIVDRYCASVPFHMGNRTTPSFPDEHREYPHVPAELRQMAAYVDPFGNEVEMTMDDHVRAAAAIGGWFIMLPLAGFLKARALHFSSSQPGSLLGKLRKGQTAWIRVQMERVRKIYLFPTDGSPSEHDWKCILKPFCDIQGDGHNLYAPLSFNQRIWTT</sequence>
<dbReference type="Gene3D" id="3.40.50.720">
    <property type="entry name" value="NAD(P)-binding Rossmann-like Domain"/>
    <property type="match status" value="1"/>
</dbReference>
<accession>A0A178DFR3</accession>
<comment type="caution">
    <text evidence="2">The sequence shown here is derived from an EMBL/GenBank/DDBJ whole genome shotgun (WGS) entry which is preliminary data.</text>
</comment>
<dbReference type="EMBL" id="LVCJ01000002">
    <property type="protein sequence ID" value="OAL40053.1"/>
    <property type="molecule type" value="Genomic_DNA"/>
</dbReference>
<proteinExistence type="predicted"/>
<protein>
    <submittedName>
        <fullName evidence="2">Uncharacterized protein</fullName>
    </submittedName>
</protein>
<name>A0A178DFR3_9EURO</name>
<dbReference type="SUPFAM" id="SSF51735">
    <property type="entry name" value="NAD(P)-binding Rossmann-fold domains"/>
    <property type="match status" value="1"/>
</dbReference>
<dbReference type="Pfam" id="PF00106">
    <property type="entry name" value="adh_short"/>
    <property type="match status" value="1"/>
</dbReference>
<organism evidence="2 3">
    <name type="scientific">Fonsecaea nubica</name>
    <dbReference type="NCBI Taxonomy" id="856822"/>
    <lineage>
        <taxon>Eukaryota</taxon>
        <taxon>Fungi</taxon>
        <taxon>Dikarya</taxon>
        <taxon>Ascomycota</taxon>
        <taxon>Pezizomycotina</taxon>
        <taxon>Eurotiomycetes</taxon>
        <taxon>Chaetothyriomycetidae</taxon>
        <taxon>Chaetothyriales</taxon>
        <taxon>Herpotrichiellaceae</taxon>
        <taxon>Fonsecaea</taxon>
    </lineage>
</organism>
<gene>
    <name evidence="2" type="ORF">AYO20_00471</name>
</gene>
<dbReference type="CDD" id="cd05325">
    <property type="entry name" value="carb_red_sniffer_like_SDR_c"/>
    <property type="match status" value="1"/>
</dbReference>
<reference evidence="2 3" key="1">
    <citation type="submission" date="2016-03" db="EMBL/GenBank/DDBJ databases">
        <title>The draft genome sequence of Fonsecaea nubica causative agent of cutaneous subcutaneous infection in human host.</title>
        <authorList>
            <person name="Costa F."/>
            <person name="Sybren D.H."/>
            <person name="Raittz R.T."/>
            <person name="Weiss V.A."/>
            <person name="Leao A.C."/>
            <person name="Gomes R."/>
            <person name="De Souza E.M."/>
            <person name="Pedrosa F.O."/>
            <person name="Steffens M.B."/>
            <person name="Bombassaro A."/>
            <person name="Tadra-Sfeir M.Z."/>
            <person name="Moreno L.F."/>
            <person name="Najafzadeh M.J."/>
            <person name="Felipe M.S."/>
            <person name="Teixeira M."/>
            <person name="Sun J."/>
            <person name="Xi L."/>
            <person name="Castro M.A."/>
            <person name="Vicente V.A."/>
        </authorList>
    </citation>
    <scope>NUCLEOTIDE SEQUENCE [LARGE SCALE GENOMIC DNA]</scope>
    <source>
        <strain evidence="2 3">CBS 269.64</strain>
    </source>
</reference>
<dbReference type="InterPro" id="IPR053175">
    <property type="entry name" value="DHMBA_Reg_Transcription_Factor"/>
</dbReference>
<dbReference type="PRINTS" id="PR00081">
    <property type="entry name" value="GDHRDH"/>
</dbReference>
<dbReference type="Proteomes" id="UP000185904">
    <property type="component" value="Unassembled WGS sequence"/>
</dbReference>